<dbReference type="AlphaFoldDB" id="B9RN81"/>
<dbReference type="STRING" id="3988.B9RN81"/>
<organism evidence="5 6">
    <name type="scientific">Ricinus communis</name>
    <name type="common">Castor bean</name>
    <dbReference type="NCBI Taxonomy" id="3988"/>
    <lineage>
        <taxon>Eukaryota</taxon>
        <taxon>Viridiplantae</taxon>
        <taxon>Streptophyta</taxon>
        <taxon>Embryophyta</taxon>
        <taxon>Tracheophyta</taxon>
        <taxon>Spermatophyta</taxon>
        <taxon>Magnoliopsida</taxon>
        <taxon>eudicotyledons</taxon>
        <taxon>Gunneridae</taxon>
        <taxon>Pentapetalae</taxon>
        <taxon>rosids</taxon>
        <taxon>fabids</taxon>
        <taxon>Malpighiales</taxon>
        <taxon>Euphorbiaceae</taxon>
        <taxon>Acalyphoideae</taxon>
        <taxon>Acalypheae</taxon>
        <taxon>Ricinus</taxon>
    </lineage>
</organism>
<feature type="region of interest" description="Disordered" evidence="4">
    <location>
        <begin position="61"/>
        <end position="83"/>
    </location>
</feature>
<dbReference type="PANTHER" id="PTHR33669">
    <property type="entry name" value="PROTEIN NEGATIVE REGULATOR OF RESISTANCE"/>
    <property type="match status" value="1"/>
</dbReference>
<reference evidence="6" key="1">
    <citation type="journal article" date="2010" name="Nat. Biotechnol.">
        <title>Draft genome sequence of the oilseed species Ricinus communis.</title>
        <authorList>
            <person name="Chan A.P."/>
            <person name="Crabtree J."/>
            <person name="Zhao Q."/>
            <person name="Lorenzi H."/>
            <person name="Orvis J."/>
            <person name="Puiu D."/>
            <person name="Melake-Berhan A."/>
            <person name="Jones K.M."/>
            <person name="Redman J."/>
            <person name="Chen G."/>
            <person name="Cahoon E.B."/>
            <person name="Gedil M."/>
            <person name="Stanke M."/>
            <person name="Haas B.J."/>
            <person name="Wortman J.R."/>
            <person name="Fraser-Liggett C.M."/>
            <person name="Ravel J."/>
            <person name="Rabinowicz P.D."/>
        </authorList>
    </citation>
    <scope>NUCLEOTIDE SEQUENCE [LARGE SCALE GENOMIC DNA]</scope>
    <source>
        <strain evidence="6">cv. Hale</strain>
    </source>
</reference>
<keyword evidence="6" id="KW-1185">Reference proteome</keyword>
<dbReference type="Pfam" id="PF15699">
    <property type="entry name" value="NPR1_interact"/>
    <property type="match status" value="1"/>
</dbReference>
<evidence type="ECO:0000256" key="3">
    <source>
        <dbReference type="ARBA" id="ARBA00023242"/>
    </source>
</evidence>
<dbReference type="GO" id="GO:0010112">
    <property type="term" value="P:regulation of systemic acquired resistance"/>
    <property type="evidence" value="ECO:0007669"/>
    <property type="project" value="InterPro"/>
</dbReference>
<gene>
    <name evidence="5" type="ORF">RCOM_1345220</name>
</gene>
<dbReference type="eggNOG" id="ENOG502SE98">
    <property type="taxonomic scope" value="Eukaryota"/>
</dbReference>
<keyword evidence="3" id="KW-0539">Nucleus</keyword>
<evidence type="ECO:0000256" key="2">
    <source>
        <dbReference type="ARBA" id="ARBA00009937"/>
    </source>
</evidence>
<accession>B9RN81</accession>
<sequence length="135" mass="15737">MESSSKKRKLIADEHHRHHREDDDDDDNEEAKIEKFFALIKGIREARDRLLSGSDAILRQEMDHKDQKKKTKIGAEENNNQRVTVWKPSFQPEDFLQESLQPKNPRAAMVETSRRTEAVAEKEESKDGLDLRLSL</sequence>
<comment type="subcellular location">
    <subcellularLocation>
        <location evidence="1">Nucleus</location>
    </subcellularLocation>
</comment>
<dbReference type="InterPro" id="IPR031425">
    <property type="entry name" value="NPR1/NH1-interacting"/>
</dbReference>
<dbReference type="InParanoid" id="B9RN81"/>
<dbReference type="KEGG" id="rcu:8265913"/>
<dbReference type="GO" id="GO:0005634">
    <property type="term" value="C:nucleus"/>
    <property type="evidence" value="ECO:0007669"/>
    <property type="project" value="UniProtKB-SubCell"/>
</dbReference>
<dbReference type="OrthoDB" id="1304316at2759"/>
<evidence type="ECO:0000313" key="6">
    <source>
        <dbReference type="Proteomes" id="UP000008311"/>
    </source>
</evidence>
<dbReference type="Proteomes" id="UP000008311">
    <property type="component" value="Unassembled WGS sequence"/>
</dbReference>
<feature type="compositionally biased region" description="Basic and acidic residues" evidence="4">
    <location>
        <begin position="112"/>
        <end position="135"/>
    </location>
</feature>
<comment type="similarity">
    <text evidence="2">Belongs to the NPR1-interactor family.</text>
</comment>
<evidence type="ECO:0000256" key="1">
    <source>
        <dbReference type="ARBA" id="ARBA00004123"/>
    </source>
</evidence>
<dbReference type="EMBL" id="EQ973790">
    <property type="protein sequence ID" value="EEF47204.1"/>
    <property type="molecule type" value="Genomic_DNA"/>
</dbReference>
<evidence type="ECO:0000256" key="4">
    <source>
        <dbReference type="SAM" id="MobiDB-lite"/>
    </source>
</evidence>
<dbReference type="PANTHER" id="PTHR33669:SF14">
    <property type="entry name" value="NRR REPRESSOR HOMOLOG 3"/>
    <property type="match status" value="1"/>
</dbReference>
<feature type="region of interest" description="Disordered" evidence="4">
    <location>
        <begin position="101"/>
        <end position="135"/>
    </location>
</feature>
<feature type="region of interest" description="Disordered" evidence="4">
    <location>
        <begin position="1"/>
        <end position="29"/>
    </location>
</feature>
<evidence type="ECO:0000313" key="5">
    <source>
        <dbReference type="EMBL" id="EEF47204.1"/>
    </source>
</evidence>
<proteinExistence type="inferred from homology"/>
<protein>
    <submittedName>
        <fullName evidence="5">Uncharacterized protein</fullName>
    </submittedName>
</protein>
<name>B9RN81_RICCO</name>